<comment type="caution">
    <text evidence="1">The sequence shown here is derived from an EMBL/GenBank/DDBJ whole genome shotgun (WGS) entry which is preliminary data.</text>
</comment>
<name>A0ACC2I9G6_9PLEO</name>
<gene>
    <name evidence="1" type="ORF">OPT61_g5702</name>
</gene>
<evidence type="ECO:0000313" key="1">
    <source>
        <dbReference type="EMBL" id="KAJ8111782.1"/>
    </source>
</evidence>
<protein>
    <submittedName>
        <fullName evidence="1">Uncharacterized protein</fullName>
    </submittedName>
</protein>
<accession>A0ACC2I9G6</accession>
<reference evidence="1" key="1">
    <citation type="submission" date="2022-11" db="EMBL/GenBank/DDBJ databases">
        <title>Genome Sequence of Boeremia exigua.</title>
        <authorList>
            <person name="Buettner E."/>
        </authorList>
    </citation>
    <scope>NUCLEOTIDE SEQUENCE</scope>
    <source>
        <strain evidence="1">CU02</strain>
    </source>
</reference>
<sequence length="631" mass="68088">MACRRPLNEFMAGVVWGRHTAIKETVVSWCLGSLGYRPQAQIGANYASAPNNSQKGAFLALRFFFAGQARDAQSTSWSSLGGLTGQASGIAELNASFGERPGYSPLRTYTRHLKTDLRLIVTSAVGPPRGLNGTHWSLLAEDGTGVLNDAGVVGTARLAVLTELCTGTRRPRSNKALERSRSALGSHGKTLGLDVQPDGKLGYDAMSVLVKGFGLDDKVMVLTLVFTTIYLGCQIGGAVYGSGQRRENLTDENAQIALRYWYFCEVFYTISTSVFKIAIGLFLLRITIHPLHIWIIRFIMGVTVIVGVTYTTLVLCQCRPISYWWDLSPNSEGTCLSASLVMYFTYAVSALNSIADWTFGILPIFVVKDLQMKRRVKVIVSGIIGLAAIGSTATIIRLPYTSSLKPYKGDFLYRTTDFAIWTTVEIGVGITAGCIATLKPLFKAALGSTGHNSGMPWSKTPKGGFLTKTGGSYGTQQALDDLRPAGERTVRTTTVTGGRGSSSDEENFLDTGVPEERWDGIRKGVTTTVVTEMKPDGSAPQTATGYPYGSSSSKTDKRRSFSLGQTSNSTLGEDEGRKPVGPFNPFHLNQCDQRSTLKLVVPLARATLGDSLDACVQELQDSDSDNSSGLV</sequence>
<organism evidence="1 2">
    <name type="scientific">Boeremia exigua</name>
    <dbReference type="NCBI Taxonomy" id="749465"/>
    <lineage>
        <taxon>Eukaryota</taxon>
        <taxon>Fungi</taxon>
        <taxon>Dikarya</taxon>
        <taxon>Ascomycota</taxon>
        <taxon>Pezizomycotina</taxon>
        <taxon>Dothideomycetes</taxon>
        <taxon>Pleosporomycetidae</taxon>
        <taxon>Pleosporales</taxon>
        <taxon>Pleosporineae</taxon>
        <taxon>Didymellaceae</taxon>
        <taxon>Boeremia</taxon>
    </lineage>
</organism>
<dbReference type="Proteomes" id="UP001153331">
    <property type="component" value="Unassembled WGS sequence"/>
</dbReference>
<keyword evidence="2" id="KW-1185">Reference proteome</keyword>
<proteinExistence type="predicted"/>
<dbReference type="EMBL" id="JAPHNI010000375">
    <property type="protein sequence ID" value="KAJ8111782.1"/>
    <property type="molecule type" value="Genomic_DNA"/>
</dbReference>
<evidence type="ECO:0000313" key="2">
    <source>
        <dbReference type="Proteomes" id="UP001153331"/>
    </source>
</evidence>